<proteinExistence type="inferred from homology"/>
<evidence type="ECO:0000256" key="5">
    <source>
        <dbReference type="ARBA" id="ARBA00022801"/>
    </source>
</evidence>
<keyword evidence="6 9" id="KW-0720">Serine protease</keyword>
<feature type="domain" description="Peptidase S8/S53" evidence="11">
    <location>
        <begin position="148"/>
        <end position="594"/>
    </location>
</feature>
<dbReference type="InterPro" id="IPR041469">
    <property type="entry name" value="Subtilisin-like_FN3"/>
</dbReference>
<evidence type="ECO:0000259" key="14">
    <source>
        <dbReference type="Pfam" id="PF17766"/>
    </source>
</evidence>
<dbReference type="KEGG" id="pda:103721195"/>
<dbReference type="GO" id="GO:0004252">
    <property type="term" value="F:serine-type endopeptidase activity"/>
    <property type="evidence" value="ECO:0007669"/>
    <property type="project" value="UniProtKB-UniRule"/>
</dbReference>
<dbReference type="InterPro" id="IPR036852">
    <property type="entry name" value="Peptidase_S8/S53_dom_sf"/>
</dbReference>
<dbReference type="Gene3D" id="3.30.70.80">
    <property type="entry name" value="Peptidase S8 propeptide/proteinase inhibitor I9"/>
    <property type="match status" value="1"/>
</dbReference>
<evidence type="ECO:0000256" key="8">
    <source>
        <dbReference type="PIRSR" id="PIRSR615500-1"/>
    </source>
</evidence>
<sequence length="777" mass="82666">MASLGGTGFSLLAFFLAWNVLVPTCSKLLPIVDPVGGNGSQIFQTYIVHVYPPEDVELLGAEQLENWHKSFLPNTTLDSGEPRLVYSYHRAISGFAGRLTPDEVKAMEKMEGFVSARPEQHLRLGTTYTPKFLGLDQYSSLWKKSRQGEGVIIGVLDSGIVPTHPSFDDEGMPEPPMRWRGCCEFNNTRCNRWVPKPCNNKLIGAAAFGFSRTPDDDIGHGTHVAGIAAGSFVHGAQVLGQAKGTAAGVAPRAHLAVYKVCRTLFHKTGCSDTDILAGIDKAIGDGVDVLSMSIYKEGDALHKSGIAQGTFRAMEKGIISVCCAGNEGPYPSSTGNDAPWILTVGASSMDRVASATVRLGNGMEFDGESAYQPGNFSGSTMMPIAYPGVVDTDVKKACQKGAFAGMNIRGKIVLCGQGFNDPVNKGELVKAAGGAALIVLNQRWDNFTTRADPHVIPAAHLNHEDSLKVVNYFSTEKNPTATIIFKGTLYGARRAPAVASFSSRGPSLVNGGILKPDIIGPGVDILSAWHEEVGPNPSGKTDRIFNFAFGCSMATPHLAGVAALLNSSHPDWSPAAIKSAIMTTAHTVDREGKPIADEASGNMAPASVFAMGAGHVDPSEANDPGLIYDIQPEEYIGYLCGGLKYSDSQVSTVVGRRIQCSAVKKIEADQLNLPSISVNLGRSPLNKPGVSSTTTTVSRTATNVGEANSVFSAKVDQPEGVSVKVTPQVLQFSSLNEEKSYTVEFSTNGKSPGRYSEGQLRWISKKHVVRSPISVAF</sequence>
<dbReference type="InterPro" id="IPR010259">
    <property type="entry name" value="S8pro/Inhibitor_I9"/>
</dbReference>
<dbReference type="Pfam" id="PF05922">
    <property type="entry name" value="Inhibitor_I9"/>
    <property type="match status" value="1"/>
</dbReference>
<evidence type="ECO:0000259" key="13">
    <source>
        <dbReference type="Pfam" id="PF05922"/>
    </source>
</evidence>
<comment type="similarity">
    <text evidence="2 9">Belongs to the peptidase S8 family.</text>
</comment>
<dbReference type="PROSITE" id="PS51892">
    <property type="entry name" value="SUBTILASE"/>
    <property type="match status" value="1"/>
</dbReference>
<keyword evidence="15" id="KW-1185">Reference proteome</keyword>
<dbReference type="Proteomes" id="UP000228380">
    <property type="component" value="Chromosome 11"/>
</dbReference>
<feature type="active site" description="Charge relay system" evidence="8 9">
    <location>
        <position position="552"/>
    </location>
</feature>
<dbReference type="Pfam" id="PF17766">
    <property type="entry name" value="fn3_6"/>
    <property type="match status" value="1"/>
</dbReference>
<feature type="active site" description="Charge relay system" evidence="8 9">
    <location>
        <position position="157"/>
    </location>
</feature>
<reference evidence="15" key="1">
    <citation type="journal article" date="2019" name="Nat. Commun.">
        <title>Genome-wide association mapping of date palm fruit traits.</title>
        <authorList>
            <person name="Hazzouri K.M."/>
            <person name="Gros-Balthazard M."/>
            <person name="Flowers J.M."/>
            <person name="Copetti D."/>
            <person name="Lemansour A."/>
            <person name="Lebrun M."/>
            <person name="Masmoudi K."/>
            <person name="Ferrand S."/>
            <person name="Dhar M.I."/>
            <person name="Fresquez Z.A."/>
            <person name="Rosas U."/>
            <person name="Zhang J."/>
            <person name="Talag J."/>
            <person name="Lee S."/>
            <person name="Kudrna D."/>
            <person name="Powell R.F."/>
            <person name="Leitch I.J."/>
            <person name="Krueger R.R."/>
            <person name="Wing R.A."/>
            <person name="Amiri K.M.A."/>
            <person name="Purugganan M.D."/>
        </authorList>
    </citation>
    <scope>NUCLEOTIDE SEQUENCE [LARGE SCALE GENOMIC DNA]</scope>
    <source>
        <strain evidence="15">cv. Khalas</strain>
    </source>
</reference>
<dbReference type="PANTHER" id="PTHR10795">
    <property type="entry name" value="PROPROTEIN CONVERTASE SUBTILISIN/KEXIN"/>
    <property type="match status" value="1"/>
</dbReference>
<dbReference type="InterPro" id="IPR022398">
    <property type="entry name" value="Peptidase_S8_His-AS"/>
</dbReference>
<dbReference type="GeneID" id="103721195"/>
<dbReference type="Gene3D" id="3.40.50.200">
    <property type="entry name" value="Peptidase S8/S53 domain"/>
    <property type="match status" value="1"/>
</dbReference>
<feature type="chain" id="PRO_5034504476" evidence="10">
    <location>
        <begin position="28"/>
        <end position="777"/>
    </location>
</feature>
<evidence type="ECO:0000256" key="9">
    <source>
        <dbReference type="PROSITE-ProRule" id="PRU01240"/>
    </source>
</evidence>
<accession>A0A8B7CZ34</accession>
<dbReference type="Pfam" id="PF00082">
    <property type="entry name" value="Peptidase_S8"/>
    <property type="match status" value="1"/>
</dbReference>
<dbReference type="Gene3D" id="2.60.40.2310">
    <property type="match status" value="1"/>
</dbReference>
<feature type="active site" description="Charge relay system" evidence="8 9">
    <location>
        <position position="220"/>
    </location>
</feature>
<feature type="domain" description="PA" evidence="12">
    <location>
        <begin position="394"/>
        <end position="466"/>
    </location>
</feature>
<evidence type="ECO:0000256" key="6">
    <source>
        <dbReference type="ARBA" id="ARBA00022825"/>
    </source>
</evidence>
<gene>
    <name evidence="16" type="primary">LOC103721195</name>
</gene>
<evidence type="ECO:0000256" key="2">
    <source>
        <dbReference type="ARBA" id="ARBA00011073"/>
    </source>
</evidence>
<keyword evidence="3 9" id="KW-0645">Protease</keyword>
<dbReference type="InterPro" id="IPR037045">
    <property type="entry name" value="S8pro/Inhibitor_I9_sf"/>
</dbReference>
<dbReference type="Pfam" id="PF02225">
    <property type="entry name" value="PA"/>
    <property type="match status" value="1"/>
</dbReference>
<dbReference type="CDD" id="cd04852">
    <property type="entry name" value="Peptidases_S8_3"/>
    <property type="match status" value="1"/>
</dbReference>
<evidence type="ECO:0000313" key="15">
    <source>
        <dbReference type="Proteomes" id="UP000228380"/>
    </source>
</evidence>
<evidence type="ECO:0000259" key="12">
    <source>
        <dbReference type="Pfam" id="PF02225"/>
    </source>
</evidence>
<dbReference type="OrthoDB" id="206201at2759"/>
<evidence type="ECO:0000256" key="4">
    <source>
        <dbReference type="ARBA" id="ARBA00022729"/>
    </source>
</evidence>
<dbReference type="InterPro" id="IPR015500">
    <property type="entry name" value="Peptidase_S8_subtilisin-rel"/>
</dbReference>
<dbReference type="GO" id="GO:0006508">
    <property type="term" value="P:proteolysis"/>
    <property type="evidence" value="ECO:0007669"/>
    <property type="project" value="UniProtKB-KW"/>
</dbReference>
<dbReference type="InterPro" id="IPR034197">
    <property type="entry name" value="Peptidases_S8_3"/>
</dbReference>
<dbReference type="CDD" id="cd02120">
    <property type="entry name" value="PA_subtilisin_like"/>
    <property type="match status" value="1"/>
</dbReference>
<organism evidence="15 16">
    <name type="scientific">Phoenix dactylifera</name>
    <name type="common">Date palm</name>
    <dbReference type="NCBI Taxonomy" id="42345"/>
    <lineage>
        <taxon>Eukaryota</taxon>
        <taxon>Viridiplantae</taxon>
        <taxon>Streptophyta</taxon>
        <taxon>Embryophyta</taxon>
        <taxon>Tracheophyta</taxon>
        <taxon>Spermatophyta</taxon>
        <taxon>Magnoliopsida</taxon>
        <taxon>Liliopsida</taxon>
        <taxon>Arecaceae</taxon>
        <taxon>Coryphoideae</taxon>
        <taxon>Phoeniceae</taxon>
        <taxon>Phoenix</taxon>
    </lineage>
</organism>
<dbReference type="InterPro" id="IPR003137">
    <property type="entry name" value="PA_domain"/>
</dbReference>
<dbReference type="AlphaFoldDB" id="A0A8B7CZ34"/>
<dbReference type="InterPro" id="IPR000209">
    <property type="entry name" value="Peptidase_S8/S53_dom"/>
</dbReference>
<dbReference type="RefSeq" id="XP_008809520.2">
    <property type="nucleotide sequence ID" value="XM_008811298.2"/>
</dbReference>
<evidence type="ECO:0000256" key="7">
    <source>
        <dbReference type="ARBA" id="ARBA00023180"/>
    </source>
</evidence>
<dbReference type="PROSITE" id="PS00136">
    <property type="entry name" value="SUBTILASE_ASP"/>
    <property type="match status" value="1"/>
</dbReference>
<evidence type="ECO:0000313" key="16">
    <source>
        <dbReference type="RefSeq" id="XP_008809520.2"/>
    </source>
</evidence>
<evidence type="ECO:0000256" key="1">
    <source>
        <dbReference type="ARBA" id="ARBA00004613"/>
    </source>
</evidence>
<comment type="subcellular location">
    <subcellularLocation>
        <location evidence="1">Secreted</location>
    </subcellularLocation>
</comment>
<evidence type="ECO:0000259" key="11">
    <source>
        <dbReference type="Pfam" id="PF00082"/>
    </source>
</evidence>
<dbReference type="InterPro" id="IPR045051">
    <property type="entry name" value="SBT"/>
</dbReference>
<feature type="domain" description="Inhibitor I9" evidence="13">
    <location>
        <begin position="45"/>
        <end position="124"/>
    </location>
</feature>
<dbReference type="Gene3D" id="3.50.30.30">
    <property type="match status" value="1"/>
</dbReference>
<dbReference type="InterPro" id="IPR023827">
    <property type="entry name" value="Peptidase_S8_Asp-AS"/>
</dbReference>
<feature type="signal peptide" evidence="10">
    <location>
        <begin position="1"/>
        <end position="27"/>
    </location>
</feature>
<name>A0A8B7CZ34_PHODC</name>
<protein>
    <submittedName>
        <fullName evidence="16">Subtilisin-like protease 4</fullName>
    </submittedName>
</protein>
<reference evidence="16" key="2">
    <citation type="submission" date="2025-08" db="UniProtKB">
        <authorList>
            <consortium name="RefSeq"/>
        </authorList>
    </citation>
    <scope>IDENTIFICATION</scope>
    <source>
        <tissue evidence="16">Young leaves</tissue>
    </source>
</reference>
<dbReference type="GO" id="GO:0005576">
    <property type="term" value="C:extracellular region"/>
    <property type="evidence" value="ECO:0007669"/>
    <property type="project" value="UniProtKB-SubCell"/>
</dbReference>
<keyword evidence="4 10" id="KW-0732">Signal</keyword>
<dbReference type="PROSITE" id="PS00137">
    <property type="entry name" value="SUBTILASE_HIS"/>
    <property type="match status" value="1"/>
</dbReference>
<evidence type="ECO:0000256" key="10">
    <source>
        <dbReference type="SAM" id="SignalP"/>
    </source>
</evidence>
<evidence type="ECO:0000256" key="3">
    <source>
        <dbReference type="ARBA" id="ARBA00022670"/>
    </source>
</evidence>
<keyword evidence="5 9" id="KW-0378">Hydrolase</keyword>
<keyword evidence="7" id="KW-0325">Glycoprotein</keyword>
<dbReference type="PRINTS" id="PR00723">
    <property type="entry name" value="SUBTILISIN"/>
</dbReference>
<dbReference type="SUPFAM" id="SSF52743">
    <property type="entry name" value="Subtilisin-like"/>
    <property type="match status" value="1"/>
</dbReference>
<feature type="domain" description="Subtilisin-like protease fibronectin type-III" evidence="14">
    <location>
        <begin position="670"/>
        <end position="775"/>
    </location>
</feature>